<dbReference type="AlphaFoldDB" id="A0A9D4MI98"/>
<evidence type="ECO:0000313" key="2">
    <source>
        <dbReference type="Proteomes" id="UP000828390"/>
    </source>
</evidence>
<proteinExistence type="predicted"/>
<sequence>MIGYQRKTTTVVREMNAITDGQFANIPATVMLHLVGGHHKSQSTGITPATPVQDQGQDMVIQGGGIVSDPVVTGQGHHNQGSSTVPLQNLIVYQRMNIAQESTVIQGGSQRTYDMMDEPVGCHLNNS</sequence>
<reference evidence="1" key="1">
    <citation type="journal article" date="2019" name="bioRxiv">
        <title>The Genome of the Zebra Mussel, Dreissena polymorpha: A Resource for Invasive Species Research.</title>
        <authorList>
            <person name="McCartney M.A."/>
            <person name="Auch B."/>
            <person name="Kono T."/>
            <person name="Mallez S."/>
            <person name="Zhang Y."/>
            <person name="Obille A."/>
            <person name="Becker A."/>
            <person name="Abrahante J.E."/>
            <person name="Garbe J."/>
            <person name="Badalamenti J.P."/>
            <person name="Herman A."/>
            <person name="Mangelson H."/>
            <person name="Liachko I."/>
            <person name="Sullivan S."/>
            <person name="Sone E.D."/>
            <person name="Koren S."/>
            <person name="Silverstein K.A.T."/>
            <person name="Beckman K.B."/>
            <person name="Gohl D.M."/>
        </authorList>
    </citation>
    <scope>NUCLEOTIDE SEQUENCE</scope>
    <source>
        <strain evidence="1">Duluth1</strain>
        <tissue evidence="1">Whole animal</tissue>
    </source>
</reference>
<protein>
    <submittedName>
        <fullName evidence="1">Uncharacterized protein</fullName>
    </submittedName>
</protein>
<name>A0A9D4MI98_DREPO</name>
<dbReference type="EMBL" id="JAIWYP010000001">
    <property type="protein sequence ID" value="KAH3876655.1"/>
    <property type="molecule type" value="Genomic_DNA"/>
</dbReference>
<keyword evidence="2" id="KW-1185">Reference proteome</keyword>
<evidence type="ECO:0000313" key="1">
    <source>
        <dbReference type="EMBL" id="KAH3876655.1"/>
    </source>
</evidence>
<gene>
    <name evidence="1" type="ORF">DPMN_000503</name>
</gene>
<organism evidence="1 2">
    <name type="scientific">Dreissena polymorpha</name>
    <name type="common">Zebra mussel</name>
    <name type="synonym">Mytilus polymorpha</name>
    <dbReference type="NCBI Taxonomy" id="45954"/>
    <lineage>
        <taxon>Eukaryota</taxon>
        <taxon>Metazoa</taxon>
        <taxon>Spiralia</taxon>
        <taxon>Lophotrochozoa</taxon>
        <taxon>Mollusca</taxon>
        <taxon>Bivalvia</taxon>
        <taxon>Autobranchia</taxon>
        <taxon>Heteroconchia</taxon>
        <taxon>Euheterodonta</taxon>
        <taxon>Imparidentia</taxon>
        <taxon>Neoheterodontei</taxon>
        <taxon>Myida</taxon>
        <taxon>Dreissenoidea</taxon>
        <taxon>Dreissenidae</taxon>
        <taxon>Dreissena</taxon>
    </lineage>
</organism>
<dbReference type="Proteomes" id="UP000828390">
    <property type="component" value="Unassembled WGS sequence"/>
</dbReference>
<reference evidence="1" key="2">
    <citation type="submission" date="2020-11" db="EMBL/GenBank/DDBJ databases">
        <authorList>
            <person name="McCartney M.A."/>
            <person name="Auch B."/>
            <person name="Kono T."/>
            <person name="Mallez S."/>
            <person name="Becker A."/>
            <person name="Gohl D.M."/>
            <person name="Silverstein K.A.T."/>
            <person name="Koren S."/>
            <person name="Bechman K.B."/>
            <person name="Herman A."/>
            <person name="Abrahante J.E."/>
            <person name="Garbe J."/>
        </authorList>
    </citation>
    <scope>NUCLEOTIDE SEQUENCE</scope>
    <source>
        <strain evidence="1">Duluth1</strain>
        <tissue evidence="1">Whole animal</tissue>
    </source>
</reference>
<comment type="caution">
    <text evidence="1">The sequence shown here is derived from an EMBL/GenBank/DDBJ whole genome shotgun (WGS) entry which is preliminary data.</text>
</comment>
<accession>A0A9D4MI98</accession>